<reference evidence="2" key="1">
    <citation type="submission" date="2022-07" db="EMBL/GenBank/DDBJ databases">
        <title>Genome Sequence of Leucocoprinus birnbaumii.</title>
        <authorList>
            <person name="Buettner E."/>
        </authorList>
    </citation>
    <scope>NUCLEOTIDE SEQUENCE</scope>
    <source>
        <strain evidence="2">VT141</strain>
    </source>
</reference>
<comment type="caution">
    <text evidence="2">The sequence shown here is derived from an EMBL/GenBank/DDBJ whole genome shotgun (WGS) entry which is preliminary data.</text>
</comment>
<gene>
    <name evidence="2" type="ORF">NP233_g6025</name>
</gene>
<proteinExistence type="predicted"/>
<organism evidence="2 3">
    <name type="scientific">Leucocoprinus birnbaumii</name>
    <dbReference type="NCBI Taxonomy" id="56174"/>
    <lineage>
        <taxon>Eukaryota</taxon>
        <taxon>Fungi</taxon>
        <taxon>Dikarya</taxon>
        <taxon>Basidiomycota</taxon>
        <taxon>Agaricomycotina</taxon>
        <taxon>Agaricomycetes</taxon>
        <taxon>Agaricomycetidae</taxon>
        <taxon>Agaricales</taxon>
        <taxon>Agaricineae</taxon>
        <taxon>Agaricaceae</taxon>
        <taxon>Leucocoprinus</taxon>
    </lineage>
</organism>
<dbReference type="Proteomes" id="UP001213000">
    <property type="component" value="Unassembled WGS sequence"/>
</dbReference>
<evidence type="ECO:0000313" key="2">
    <source>
        <dbReference type="EMBL" id="KAJ3567963.1"/>
    </source>
</evidence>
<dbReference type="Pfam" id="PF18758">
    <property type="entry name" value="KDZ"/>
    <property type="match status" value="1"/>
</dbReference>
<dbReference type="PANTHER" id="PTHR33096">
    <property type="entry name" value="CXC2 DOMAIN-CONTAINING PROTEIN"/>
    <property type="match status" value="1"/>
</dbReference>
<dbReference type="InterPro" id="IPR040521">
    <property type="entry name" value="KDZ"/>
</dbReference>
<accession>A0AAD5YQD8</accession>
<evidence type="ECO:0008006" key="4">
    <source>
        <dbReference type="Google" id="ProtNLM"/>
    </source>
</evidence>
<evidence type="ECO:0000313" key="3">
    <source>
        <dbReference type="Proteomes" id="UP001213000"/>
    </source>
</evidence>
<keyword evidence="3" id="KW-1185">Reference proteome</keyword>
<protein>
    <recommendedName>
        <fullName evidence="4">CxC1-like cysteine cluster associated with KDZ transposases domain-containing protein</fullName>
    </recommendedName>
</protein>
<dbReference type="AlphaFoldDB" id="A0AAD5YQD8"/>
<feature type="region of interest" description="Disordered" evidence="1">
    <location>
        <begin position="102"/>
        <end position="134"/>
    </location>
</feature>
<dbReference type="PANTHER" id="PTHR33096:SF1">
    <property type="entry name" value="CXC1-LIKE CYSTEINE CLUSTER ASSOCIATED WITH KDZ TRANSPOSASES DOMAIN-CONTAINING PROTEIN"/>
    <property type="match status" value="1"/>
</dbReference>
<dbReference type="EMBL" id="JANIEX010000376">
    <property type="protein sequence ID" value="KAJ3567963.1"/>
    <property type="molecule type" value="Genomic_DNA"/>
</dbReference>
<evidence type="ECO:0000256" key="1">
    <source>
        <dbReference type="SAM" id="MobiDB-lite"/>
    </source>
</evidence>
<name>A0AAD5YQD8_9AGAR</name>
<sequence>MDHRRYKINREGKLLTEVQSFSSSKTQFGRSSHSQRLNPRQMREEMTAGHVFTQKRKADSLSDTLAGEMGFQPDDVLSGRLTLPTSHAGEEFLQILLDDAVEPEDESRPNVDTETSPGTRPKKRKETRNNRRDAVENRNRAFALQMDVIVDAYIRPSLAVSTRVLKLFDAMTLQCPHLLVQAFLKDLCDLHGVSYQHYLWQQFVVTHDLYIQIKNAVQSRVNAALDRTGKWRLQNACSACTYRLEGEDSLVFDMLVTMDSNDSLKRVLRRQTTYDMEGNPNHQSVEVPDSHEVSGDYYLSHERVDMWVKDRIQQGLSMHKKDGEDTPCATRWTNMVNKMTARMWSVFDKTGIFLALCHHGFALVVADMVWSGEMAKYPLAVVEALLDAFGSKLGGGYDIGCKFKATLAKSRWVNVQSLSSTQPSSTPSTATLTTASVNYQTLQHMSRALDLKILKDLLDTAQNLSEFLVKNYWQALAIISGEKDLETRMAARDIANRNIFQQWLEEEQIYLTGLTHEPAEEMLAMQYYDALNELKERREVLTALTTPRLVNYMTPGSGMSGTVPVLLHPPTNSAANGKKLRYKLRKHIAKALSSRSQAISNALKHYNTAAIAMTPKRPTLTWRQVVDYAFIADFDLLRDSRQDIRQKPWAQPANRVLMNTHFKIEQAHEEIKRLNIEIWCVITHMDHEEAFLRAKEAEVKVDDPSLACQIAKYRLIRTGFYPLHHRCFEKLATLPLFTGSLTPRVPVNKALVQHLQSSPTSAEKSSVPPLGVQVEGRPLSILKDEEDQEEEEEEEFDNMLDALIAVTY</sequence>